<dbReference type="Gene3D" id="3.40.50.300">
    <property type="entry name" value="P-loop containing nucleotide triphosphate hydrolases"/>
    <property type="match status" value="1"/>
</dbReference>
<accession>A0A317E518</accession>
<sequence length="260" mass="27707">MPVVAFSSPKGGVGKTTLAAHVAIGLHGLGWGVVAMDFDSQNSLRLPFGVALEDGHGYVAAWDRPETWPSLARQTGSGAHILPYGDVGEAERMQFERCLLEEPHYLAAGLGPILEQPDWVIVADLPPGPAPALRALDRVSALHVAVLLADATSLSLLPQVERGALYGEHPPFVVLNQVDPRRRLSRSVSEFVASRVPDQLIGQICRDEAVAEAVGWQRPVYDHAPASAAARDFRALAERISDLLRQSALAGQAGARGGEA</sequence>
<dbReference type="Proteomes" id="UP000246077">
    <property type="component" value="Unassembled WGS sequence"/>
</dbReference>
<dbReference type="PANTHER" id="PTHR13696:SF52">
    <property type="entry name" value="PARA FAMILY PROTEIN CT_582"/>
    <property type="match status" value="1"/>
</dbReference>
<evidence type="ECO:0000313" key="1">
    <source>
        <dbReference type="EMBL" id="PWR20493.1"/>
    </source>
</evidence>
<dbReference type="InterPro" id="IPR027417">
    <property type="entry name" value="P-loop_NTPase"/>
</dbReference>
<gene>
    <name evidence="1" type="ORF">DKG75_10825</name>
</gene>
<dbReference type="InterPro" id="IPR050678">
    <property type="entry name" value="DNA_Partitioning_ATPase"/>
</dbReference>
<name>A0A317E518_9PROT</name>
<dbReference type="Pfam" id="PF06564">
    <property type="entry name" value="CBP_BcsQ"/>
    <property type="match status" value="1"/>
</dbReference>
<reference evidence="2" key="1">
    <citation type="submission" date="2018-05" db="EMBL/GenBank/DDBJ databases">
        <title>Zavarzinia sp. HR-AS.</title>
        <authorList>
            <person name="Lee Y."/>
            <person name="Jeon C.O."/>
        </authorList>
    </citation>
    <scope>NUCLEOTIDE SEQUENCE [LARGE SCALE GENOMIC DNA]</scope>
    <source>
        <strain evidence="2">DSM 1231</strain>
    </source>
</reference>
<evidence type="ECO:0000313" key="2">
    <source>
        <dbReference type="Proteomes" id="UP000246077"/>
    </source>
</evidence>
<organism evidence="1 2">
    <name type="scientific">Zavarzinia compransoris</name>
    <dbReference type="NCBI Taxonomy" id="1264899"/>
    <lineage>
        <taxon>Bacteria</taxon>
        <taxon>Pseudomonadati</taxon>
        <taxon>Pseudomonadota</taxon>
        <taxon>Alphaproteobacteria</taxon>
        <taxon>Rhodospirillales</taxon>
        <taxon>Zavarziniaceae</taxon>
        <taxon>Zavarzinia</taxon>
    </lineage>
</organism>
<dbReference type="SUPFAM" id="SSF52540">
    <property type="entry name" value="P-loop containing nucleoside triphosphate hydrolases"/>
    <property type="match status" value="1"/>
</dbReference>
<dbReference type="PANTHER" id="PTHR13696">
    <property type="entry name" value="P-LOOP CONTAINING NUCLEOSIDE TRIPHOSPHATE HYDROLASE"/>
    <property type="match status" value="1"/>
</dbReference>
<dbReference type="OrthoDB" id="5288747at2"/>
<dbReference type="InterPro" id="IPR017746">
    <property type="entry name" value="Cellulose_synthase_operon_BcsQ"/>
</dbReference>
<comment type="caution">
    <text evidence="1">The sequence shown here is derived from an EMBL/GenBank/DDBJ whole genome shotgun (WGS) entry which is preliminary data.</text>
</comment>
<proteinExistence type="predicted"/>
<protein>
    <submittedName>
        <fullName evidence="1">Cellulose synthase operon protein YhjQ</fullName>
    </submittedName>
</protein>
<dbReference type="EMBL" id="QGLF01000003">
    <property type="protein sequence ID" value="PWR20493.1"/>
    <property type="molecule type" value="Genomic_DNA"/>
</dbReference>
<keyword evidence="2" id="KW-1185">Reference proteome</keyword>
<dbReference type="AlphaFoldDB" id="A0A317E518"/>